<organism evidence="7 8">
    <name type="scientific">Alteribacillus bidgolensis</name>
    <dbReference type="NCBI Taxonomy" id="930129"/>
    <lineage>
        <taxon>Bacteria</taxon>
        <taxon>Bacillati</taxon>
        <taxon>Bacillota</taxon>
        <taxon>Bacilli</taxon>
        <taxon>Bacillales</taxon>
        <taxon>Bacillaceae</taxon>
        <taxon>Alteribacillus</taxon>
    </lineage>
</organism>
<feature type="binding site" evidence="6">
    <location>
        <position position="180"/>
    </location>
    <ligand>
        <name>substrate</name>
    </ligand>
</feature>
<evidence type="ECO:0000256" key="5">
    <source>
        <dbReference type="ARBA" id="ARBA00049534"/>
    </source>
</evidence>
<feature type="binding site" evidence="6">
    <location>
        <position position="129"/>
    </location>
    <ligand>
        <name>substrate</name>
    </ligand>
</feature>
<proteinExistence type="inferred from homology"/>
<dbReference type="Pfam" id="PF04960">
    <property type="entry name" value="Glutaminase"/>
    <property type="match status" value="1"/>
</dbReference>
<evidence type="ECO:0000256" key="6">
    <source>
        <dbReference type="HAMAP-Rule" id="MF_00313"/>
    </source>
</evidence>
<dbReference type="STRING" id="930129.SAMN05216352_104222"/>
<dbReference type="Proteomes" id="UP000199017">
    <property type="component" value="Unassembled WGS sequence"/>
</dbReference>
<dbReference type="EC" id="3.5.1.2" evidence="3 6"/>
<dbReference type="SUPFAM" id="SSF56601">
    <property type="entry name" value="beta-lactamase/transpeptidase-like"/>
    <property type="match status" value="1"/>
</dbReference>
<evidence type="ECO:0000256" key="4">
    <source>
        <dbReference type="ARBA" id="ARBA00022801"/>
    </source>
</evidence>
<dbReference type="HAMAP" id="MF_00313">
    <property type="entry name" value="Glutaminase"/>
    <property type="match status" value="1"/>
</dbReference>
<comment type="similarity">
    <text evidence="1 6">Belongs to the glutaminase family.</text>
</comment>
<name>A0A1G8HEA3_9BACI</name>
<dbReference type="Gene3D" id="1.10.1500.10">
    <property type="match status" value="1"/>
</dbReference>
<dbReference type="Gene3D" id="3.40.710.10">
    <property type="entry name" value="DD-peptidase/beta-lactamase superfamily"/>
    <property type="match status" value="1"/>
</dbReference>
<evidence type="ECO:0000313" key="8">
    <source>
        <dbReference type="Proteomes" id="UP000199017"/>
    </source>
</evidence>
<gene>
    <name evidence="6" type="primary">glsA</name>
    <name evidence="7" type="ORF">SAMN05216352_104222</name>
</gene>
<feature type="binding site" evidence="6">
    <location>
        <position position="173"/>
    </location>
    <ligand>
        <name>substrate</name>
    </ligand>
</feature>
<sequence length="330" mass="36466">MYQQEIKKINVKNDPREAKYLDEWVMKYRLLGMKGRCADYIPALGESNLSDLGVYIISSDGGEIKSGDWEIPFTLQSISKVISFIAACLGRGISYVLERVDVEPTGDAFNSIVRLEMHTPGKPFNPMINAGAITVASLQYGESPEQKLESIYAIIEKMVGKRPTVNEKVFQSEWKTANRNRALAYYLKENGFLESGVEEALEVYLKQCSIEVNTKDIARIGLILSQNGYDPIRKRQVFPKEIAKLIKGLMLTCGMYNASGKFAAFVGIPAKSGVSGGIMASVPARYPQELPCQMGCGIGIYGPAIDEHGNSIAGVELLKHLAKVWDFNSF</sequence>
<dbReference type="RefSeq" id="WP_091583795.1">
    <property type="nucleotide sequence ID" value="NZ_FNDU01000004.1"/>
</dbReference>
<dbReference type="GO" id="GO:0006543">
    <property type="term" value="P:L-glutamine catabolic process"/>
    <property type="evidence" value="ECO:0007669"/>
    <property type="project" value="TreeGrafter"/>
</dbReference>
<dbReference type="InterPro" id="IPR012338">
    <property type="entry name" value="Beta-lactam/transpept-like"/>
</dbReference>
<dbReference type="OrthoDB" id="9788822at2"/>
<dbReference type="PANTHER" id="PTHR12544">
    <property type="entry name" value="GLUTAMINASE"/>
    <property type="match status" value="1"/>
</dbReference>
<dbReference type="AlphaFoldDB" id="A0A1G8HEA3"/>
<keyword evidence="4 6" id="KW-0378">Hydrolase</keyword>
<dbReference type="SMR" id="A0A1G8HEA3"/>
<feature type="binding site" evidence="6">
    <location>
        <position position="77"/>
    </location>
    <ligand>
        <name>substrate</name>
    </ligand>
</feature>
<feature type="binding site" evidence="6">
    <location>
        <position position="274"/>
    </location>
    <ligand>
        <name>substrate</name>
    </ligand>
</feature>
<evidence type="ECO:0000313" key="7">
    <source>
        <dbReference type="EMBL" id="SDI04963.1"/>
    </source>
</evidence>
<keyword evidence="8" id="KW-1185">Reference proteome</keyword>
<comment type="subunit">
    <text evidence="2 6">Homotetramer.</text>
</comment>
<evidence type="ECO:0000256" key="1">
    <source>
        <dbReference type="ARBA" id="ARBA00011076"/>
    </source>
</evidence>
<dbReference type="PANTHER" id="PTHR12544:SF32">
    <property type="entry name" value="GLUTAMINASE 1"/>
    <property type="match status" value="1"/>
</dbReference>
<accession>A0A1G8HEA3</accession>
<dbReference type="GO" id="GO:0004359">
    <property type="term" value="F:glutaminase activity"/>
    <property type="evidence" value="ECO:0007669"/>
    <property type="project" value="UniProtKB-UniRule"/>
</dbReference>
<dbReference type="NCBIfam" id="NF009021">
    <property type="entry name" value="PRK12357.1"/>
    <property type="match status" value="1"/>
</dbReference>
<dbReference type="FunFam" id="3.40.710.10:FF:000005">
    <property type="entry name" value="Glutaminase"/>
    <property type="match status" value="1"/>
</dbReference>
<feature type="binding site" evidence="6">
    <location>
        <position position="256"/>
    </location>
    <ligand>
        <name>substrate</name>
    </ligand>
</feature>
<protein>
    <recommendedName>
        <fullName evidence="3 6">Glutaminase</fullName>
        <ecNumber evidence="3 6">3.5.1.2</ecNumber>
    </recommendedName>
</protein>
<evidence type="ECO:0000256" key="3">
    <source>
        <dbReference type="ARBA" id="ARBA00012918"/>
    </source>
</evidence>
<dbReference type="EMBL" id="FNDU01000004">
    <property type="protein sequence ID" value="SDI04963.1"/>
    <property type="molecule type" value="Genomic_DNA"/>
</dbReference>
<reference evidence="7 8" key="1">
    <citation type="submission" date="2016-10" db="EMBL/GenBank/DDBJ databases">
        <authorList>
            <person name="de Groot N.N."/>
        </authorList>
    </citation>
    <scope>NUCLEOTIDE SEQUENCE [LARGE SCALE GENOMIC DNA]</scope>
    <source>
        <strain evidence="8">P4B,CCM 7963,CECT 7998,DSM 25260,IBRC-M 10614,KCTC 13821</strain>
    </source>
</reference>
<comment type="catalytic activity">
    <reaction evidence="5 6">
        <text>L-glutamine + H2O = L-glutamate + NH4(+)</text>
        <dbReference type="Rhea" id="RHEA:15889"/>
        <dbReference type="ChEBI" id="CHEBI:15377"/>
        <dbReference type="ChEBI" id="CHEBI:28938"/>
        <dbReference type="ChEBI" id="CHEBI:29985"/>
        <dbReference type="ChEBI" id="CHEBI:58359"/>
        <dbReference type="EC" id="3.5.1.2"/>
    </reaction>
</comment>
<dbReference type="GO" id="GO:0006537">
    <property type="term" value="P:glutamate biosynthetic process"/>
    <property type="evidence" value="ECO:0007669"/>
    <property type="project" value="TreeGrafter"/>
</dbReference>
<dbReference type="NCBIfam" id="TIGR03814">
    <property type="entry name" value="Gln_ase"/>
    <property type="match status" value="1"/>
</dbReference>
<evidence type="ECO:0000256" key="2">
    <source>
        <dbReference type="ARBA" id="ARBA00011881"/>
    </source>
</evidence>
<dbReference type="InterPro" id="IPR015868">
    <property type="entry name" value="Glutaminase"/>
</dbReference>
<keyword evidence="6" id="KW-0007">Acetylation</keyword>
<feature type="binding site" evidence="6">
    <location>
        <position position="204"/>
    </location>
    <ligand>
        <name>substrate</name>
    </ligand>
</feature>